<dbReference type="InterPro" id="IPR041679">
    <property type="entry name" value="DNA2/NAM7-like_C"/>
</dbReference>
<dbReference type="InterPro" id="IPR027417">
    <property type="entry name" value="P-loop_NTPase"/>
</dbReference>
<dbReference type="PANTHER" id="PTHR43788:SF8">
    <property type="entry name" value="DNA-BINDING PROTEIN SMUBP-2"/>
    <property type="match status" value="1"/>
</dbReference>
<gene>
    <name evidence="8" type="ORF">JOM49_004969</name>
</gene>
<dbReference type="InterPro" id="IPR049468">
    <property type="entry name" value="Restrct_endonuc-II-like_dom"/>
</dbReference>
<name>A0ABS4PX59_9PSEU</name>
<evidence type="ECO:0000256" key="2">
    <source>
        <dbReference type="ARBA" id="ARBA00022741"/>
    </source>
</evidence>
<keyword evidence="2" id="KW-0547">Nucleotide-binding</keyword>
<reference evidence="8 9" key="1">
    <citation type="submission" date="2021-03" db="EMBL/GenBank/DDBJ databases">
        <title>Sequencing the genomes of 1000 actinobacteria strains.</title>
        <authorList>
            <person name="Klenk H.-P."/>
        </authorList>
    </citation>
    <scope>NUCLEOTIDE SEQUENCE [LARGE SCALE GENOMIC DNA]</scope>
    <source>
        <strain evidence="8 9">DSM 45510</strain>
    </source>
</reference>
<feature type="region of interest" description="Disordered" evidence="6">
    <location>
        <begin position="1245"/>
        <end position="1277"/>
    </location>
</feature>
<dbReference type="Pfam" id="PF18741">
    <property type="entry name" value="MTES_1575"/>
    <property type="match status" value="1"/>
</dbReference>
<comment type="similarity">
    <text evidence="1">Belongs to the DNA2/NAM7 helicase family.</text>
</comment>
<dbReference type="SMART" id="SM00382">
    <property type="entry name" value="AAA"/>
    <property type="match status" value="1"/>
</dbReference>
<sequence>MTQDISADRLRLVRTKAEEWATALIDLSSRNLLLHFKHTKTASLDLSQSEPAALEKLLKGAAVKLTTLFPEPERHKDACQRARNLRRKITAFEEEQGVDVGKLAHGLVRANAPVSRGTTPVPPLRAPLLLRTVQIDARTITENDFVLQAADDVEINPVLLHALDRKYGLEVDRERLSADAEAVLASTDDPAEQVDGVFQLIEALTEGQGTVAELERSTVIGLFNYEKLPMVDDLNRATELLASHDLIAAIAGYQPAVADLRAEADAYTAPAPDDIPPSGEFFVQDADSSQQRAILTALAGHHVLIEGPPGTGKSQTIANIIAGASAQGKRVLFVAEKRAAIEAVTERLAAAGLDDLVFDLHQQKLDKKQVAQQLQHSLDAATRQRPVENNGLHDRLAHRRQVLRAYSDELHRVRAPWGLSAYQVLDRLVRVRKPRTGRTFRGSTLRALDQSTVDSLSQDLREFVEAGGLRVVRMETPWWQADIRDEHDIEKVLYELDSLTTKTLNEGQRGMHALLRQTGLPVPHDLAGWQQVLVLLDGVHRSVTAFGPDVFGTHLDSWCCATAPRAERSRYGAKLSWSARRSLLKQIRAASQDHITRKKALHAKLREVTDQRDHWRQLGGSQVRPAEVVDLQRVSDTFQVLRDQLTAVAMCARLADVEKRPTDEVESHLEALKADEAMLWQMPKITRMIEEFQRLGLMDLIDEAARSQATGDQAWAMFEDAWLRSLLDEFKLRVPALREFVGEQQTRLVSEFRDADAEHRDSSAQRVRWAVARALRQARDEFPDQTRLLKTQASKKTRHLPIRKLVEKSSDVLLALRPCWAMSPLVVSKTLPAAQLFDLVVFDEASQIEPHDAITSVARGRRLVVAGDDKQLPPTNFFGRLLDGADNPGDDEESDDIKDYDSILMVMRALVPNKEMLRWHYRSRDERLIAFSNQEIYANQLVTFPGAFRETPVTLDVVDGIASPGQDGSAPAEIERVIQLVLAHAEQRPGESLGVITLGQTHMDRVEAAVRTAVRERPDLQAFFSEDAGPGRRFFVKNLERVQGDERDAIILTVGVAKKANGTLARTGFGPLNSESGTRRWNVAVTRAKRRMTVVSSFGPADLTPSDTVTGTELLRRYLEFAQAQNVIENVGRREGAELNGFELDIEAALRERGITVHSQWGFSGYRIDFALAHRDQPGRMVLAVEADGDSYHRTYSTRDRDRLRQNHLENLGWRFHRVWSSAWYADRTGETDRIVKAWEEAMLHGDREPEPAPRPVAGTPASAASKRGPRPPVRPGLKIQEYSHAQLTEICGWLMTDQLLLDREDRIEQVLRELGFQRRGSRIVERLGHAVDAAQRQADREMN</sequence>
<dbReference type="Pfam" id="PF13087">
    <property type="entry name" value="AAA_12"/>
    <property type="match status" value="1"/>
</dbReference>
<evidence type="ECO:0000256" key="6">
    <source>
        <dbReference type="SAM" id="MobiDB-lite"/>
    </source>
</evidence>
<protein>
    <submittedName>
        <fullName evidence="8">Very-short-patch-repair endonuclease/DNA polymerase III delta prime subunit</fullName>
    </submittedName>
</protein>
<dbReference type="GO" id="GO:0004519">
    <property type="term" value="F:endonuclease activity"/>
    <property type="evidence" value="ECO:0007669"/>
    <property type="project" value="UniProtKB-KW"/>
</dbReference>
<evidence type="ECO:0000256" key="4">
    <source>
        <dbReference type="ARBA" id="ARBA00022806"/>
    </source>
</evidence>
<accession>A0ABS4PX59</accession>
<keyword evidence="8" id="KW-0540">Nuclease</keyword>
<keyword evidence="3" id="KW-0378">Hydrolase</keyword>
<dbReference type="InterPro" id="IPR003593">
    <property type="entry name" value="AAA+_ATPase"/>
</dbReference>
<keyword evidence="4" id="KW-0347">Helicase</keyword>
<dbReference type="Proteomes" id="UP000741013">
    <property type="component" value="Unassembled WGS sequence"/>
</dbReference>
<evidence type="ECO:0000313" key="8">
    <source>
        <dbReference type="EMBL" id="MBP2183443.1"/>
    </source>
</evidence>
<dbReference type="SUPFAM" id="SSF52540">
    <property type="entry name" value="P-loop containing nucleoside triphosphate hydrolases"/>
    <property type="match status" value="1"/>
</dbReference>
<comment type="caution">
    <text evidence="8">The sequence shown here is derived from an EMBL/GenBank/DDBJ whole genome shotgun (WGS) entry which is preliminary data.</text>
</comment>
<dbReference type="PANTHER" id="PTHR43788">
    <property type="entry name" value="DNA2/NAM7 HELICASE FAMILY MEMBER"/>
    <property type="match status" value="1"/>
</dbReference>
<evidence type="ECO:0000313" key="9">
    <source>
        <dbReference type="Proteomes" id="UP000741013"/>
    </source>
</evidence>
<proteinExistence type="inferred from homology"/>
<evidence type="ECO:0000256" key="5">
    <source>
        <dbReference type="ARBA" id="ARBA00022840"/>
    </source>
</evidence>
<dbReference type="InterPro" id="IPR047187">
    <property type="entry name" value="SF1_C_Upf1"/>
</dbReference>
<organism evidence="8 9">
    <name type="scientific">Amycolatopsis magusensis</name>
    <dbReference type="NCBI Taxonomy" id="882444"/>
    <lineage>
        <taxon>Bacteria</taxon>
        <taxon>Bacillati</taxon>
        <taxon>Actinomycetota</taxon>
        <taxon>Actinomycetes</taxon>
        <taxon>Pseudonocardiales</taxon>
        <taxon>Pseudonocardiaceae</taxon>
        <taxon>Amycolatopsis</taxon>
    </lineage>
</organism>
<dbReference type="InterPro" id="IPR011335">
    <property type="entry name" value="Restrct_endonuc-II-like"/>
</dbReference>
<dbReference type="Gene3D" id="3.40.960.10">
    <property type="entry name" value="VSR Endonuclease"/>
    <property type="match status" value="1"/>
</dbReference>
<feature type="domain" description="AAA+ ATPase" evidence="7">
    <location>
        <begin position="299"/>
        <end position="588"/>
    </location>
</feature>
<dbReference type="InterPro" id="IPR041677">
    <property type="entry name" value="DNA2/NAM7_AAA_11"/>
</dbReference>
<keyword evidence="9" id="KW-1185">Reference proteome</keyword>
<dbReference type="Gene3D" id="3.40.50.300">
    <property type="entry name" value="P-loop containing nucleotide triphosphate hydrolases"/>
    <property type="match status" value="3"/>
</dbReference>
<dbReference type="RefSeq" id="WP_209666614.1">
    <property type="nucleotide sequence ID" value="NZ_JAGGMS010000001.1"/>
</dbReference>
<dbReference type="InterPro" id="IPR025103">
    <property type="entry name" value="DUF4011"/>
</dbReference>
<evidence type="ECO:0000256" key="1">
    <source>
        <dbReference type="ARBA" id="ARBA00007913"/>
    </source>
</evidence>
<dbReference type="Pfam" id="PF13195">
    <property type="entry name" value="DUF4011"/>
    <property type="match status" value="1"/>
</dbReference>
<evidence type="ECO:0000259" key="7">
    <source>
        <dbReference type="SMART" id="SM00382"/>
    </source>
</evidence>
<dbReference type="SUPFAM" id="SSF52980">
    <property type="entry name" value="Restriction endonuclease-like"/>
    <property type="match status" value="1"/>
</dbReference>
<keyword evidence="5" id="KW-0067">ATP-binding</keyword>
<dbReference type="Pfam" id="PF13086">
    <property type="entry name" value="AAA_11"/>
    <property type="match status" value="2"/>
</dbReference>
<evidence type="ECO:0000256" key="3">
    <source>
        <dbReference type="ARBA" id="ARBA00022801"/>
    </source>
</evidence>
<dbReference type="CDD" id="cd18808">
    <property type="entry name" value="SF1_C_Upf1"/>
    <property type="match status" value="1"/>
</dbReference>
<keyword evidence="8" id="KW-0255">Endonuclease</keyword>
<dbReference type="EMBL" id="JAGGMS010000001">
    <property type="protein sequence ID" value="MBP2183443.1"/>
    <property type="molecule type" value="Genomic_DNA"/>
</dbReference>
<dbReference type="InterPro" id="IPR050534">
    <property type="entry name" value="Coronavir_polyprotein_1ab"/>
</dbReference>